<keyword evidence="2" id="KW-1185">Reference proteome</keyword>
<dbReference type="Pfam" id="PF13289">
    <property type="entry name" value="SIR2_2"/>
    <property type="match status" value="1"/>
</dbReference>
<dbReference type="OrthoDB" id="9802053at2"/>
<protein>
    <submittedName>
        <fullName evidence="1">SIR2-like domain-containing protein</fullName>
    </submittedName>
</protein>
<dbReference type="AlphaFoldDB" id="A0A1Y6D4F8"/>
<sequence length="281" mass="30835">MTQTLPAFLADDLVAGKVIPYLGPEVLALAPDVEVPSTPEVLVELITSKVTVPHKIRKNLTAASQYVENFKHRKTLVSLTQTAFQGAAKPTALHTFLAGLSLPLIVDVWYDATMAAALAGRTDFGQVQGVSRAEHFGEWVHYFNADGSKTGPEAAAVWNTLLYKPLGCIAPASNFIISDSDYVEVLTEIDIQTPIPERVKDIRSGRYFLFMGCRFRNQLERTYARQVMKRSSDKHYAVMTGPLTRNEKRFLQEQGIELIDSPLADFVAALTGAAQPLAAVA</sequence>
<name>A0A1Y6D4F8_9GAMM</name>
<dbReference type="EMBL" id="FXAM01000003">
    <property type="protein sequence ID" value="SMF97547.1"/>
    <property type="molecule type" value="Genomic_DNA"/>
</dbReference>
<dbReference type="RefSeq" id="WP_085216575.1">
    <property type="nucleotide sequence ID" value="NZ_FXAM01000003.1"/>
</dbReference>
<accession>A0A1Y6D4F8</accession>
<dbReference type="Proteomes" id="UP000192923">
    <property type="component" value="Unassembled WGS sequence"/>
</dbReference>
<dbReference type="STRING" id="1760988.SAMN02949497_0117"/>
<proteinExistence type="predicted"/>
<gene>
    <name evidence="1" type="ORF">SAMN02949497_0117</name>
</gene>
<evidence type="ECO:0000313" key="1">
    <source>
        <dbReference type="EMBL" id="SMF97547.1"/>
    </source>
</evidence>
<evidence type="ECO:0000313" key="2">
    <source>
        <dbReference type="Proteomes" id="UP000192923"/>
    </source>
</evidence>
<organism evidence="1 2">
    <name type="scientific">Methylomagnum ishizawai</name>
    <dbReference type="NCBI Taxonomy" id="1760988"/>
    <lineage>
        <taxon>Bacteria</taxon>
        <taxon>Pseudomonadati</taxon>
        <taxon>Pseudomonadota</taxon>
        <taxon>Gammaproteobacteria</taxon>
        <taxon>Methylococcales</taxon>
        <taxon>Methylococcaceae</taxon>
        <taxon>Methylomagnum</taxon>
    </lineage>
</organism>
<reference evidence="1 2" key="1">
    <citation type="submission" date="2016-12" db="EMBL/GenBank/DDBJ databases">
        <authorList>
            <person name="Song W.-J."/>
            <person name="Kurnit D.M."/>
        </authorList>
    </citation>
    <scope>NUCLEOTIDE SEQUENCE [LARGE SCALE GENOMIC DNA]</scope>
    <source>
        <strain evidence="1 2">175</strain>
    </source>
</reference>